<comment type="subcellular location">
    <subcellularLocation>
        <location evidence="1">Cell membrane</location>
        <topology evidence="1">Multi-pass membrane protein</topology>
    </subcellularLocation>
</comment>
<dbReference type="InterPro" id="IPR036259">
    <property type="entry name" value="MFS_trans_sf"/>
</dbReference>
<keyword evidence="9" id="KW-1185">Reference proteome</keyword>
<keyword evidence="5 6" id="KW-0472">Membrane</keyword>
<dbReference type="Gene3D" id="1.20.1720.10">
    <property type="entry name" value="Multidrug resistance protein D"/>
    <property type="match status" value="1"/>
</dbReference>
<organism evidence="8 9">
    <name type="scientific">Nocardioides deserti</name>
    <dbReference type="NCBI Taxonomy" id="1588644"/>
    <lineage>
        <taxon>Bacteria</taxon>
        <taxon>Bacillati</taxon>
        <taxon>Actinomycetota</taxon>
        <taxon>Actinomycetes</taxon>
        <taxon>Propionibacteriales</taxon>
        <taxon>Nocardioidaceae</taxon>
        <taxon>Nocardioides</taxon>
    </lineage>
</organism>
<evidence type="ECO:0000259" key="7">
    <source>
        <dbReference type="PROSITE" id="PS50850"/>
    </source>
</evidence>
<feature type="transmembrane region" description="Helical" evidence="6">
    <location>
        <begin position="158"/>
        <end position="179"/>
    </location>
</feature>
<sequence>MPGQPPLRVAVWAGVMLGMISLASASVAVILPDVVDGFGLAAGSASWMISLYVLSLSVCTALYGRLADLFGIRKPLAVGVSLLAAGSVLAALAPTYGVLLVARAVQGVGAASMPSLLNAAVERSYGGSLRGRALAAVAGIAIGVGSIGPLVGGSVANLVGWRVALALPLVGLVAMVPVWRWLPTEGSGARIDLVGALQVVVAAAGVVLLLQSPGASWPAHWVGAGLVVVGVPLLLRHVRRVPGGFLPRAVLDDGRMLGLAVGGAVVPGAWFALMLVLPLTLDALAWEPWQVGAAMAPGALAGLIASRATPAVLARLGGPDSLLLTGIGTALLLLLCWVGVSADHRVLTPVLLVVTNFGVTGLAALAQSTLMGEVGHRFGLDVRGAAMGVMMLVFMLGAAFGSAALGGLSIALGMAPAVAVLACVCLVGPALVLIARRPA</sequence>
<dbReference type="PROSITE" id="PS50850">
    <property type="entry name" value="MFS"/>
    <property type="match status" value="1"/>
</dbReference>
<keyword evidence="4 6" id="KW-1133">Transmembrane helix</keyword>
<reference evidence="8 9" key="1">
    <citation type="submission" date="2020-08" db="EMBL/GenBank/DDBJ databases">
        <title>novel species in genus Nocardioides.</title>
        <authorList>
            <person name="Zhang G."/>
        </authorList>
    </citation>
    <scope>NUCLEOTIDE SEQUENCE [LARGE SCALE GENOMIC DNA]</scope>
    <source>
        <strain evidence="8 9">SC8A-24</strain>
    </source>
</reference>
<evidence type="ECO:0000256" key="6">
    <source>
        <dbReference type="SAM" id="Phobius"/>
    </source>
</evidence>
<feature type="transmembrane region" description="Helical" evidence="6">
    <location>
        <begin position="321"/>
        <end position="340"/>
    </location>
</feature>
<dbReference type="SUPFAM" id="SSF103473">
    <property type="entry name" value="MFS general substrate transporter"/>
    <property type="match status" value="1"/>
</dbReference>
<dbReference type="RefSeq" id="WP_186345298.1">
    <property type="nucleotide sequence ID" value="NZ_BMMR01000003.1"/>
</dbReference>
<evidence type="ECO:0000313" key="8">
    <source>
        <dbReference type="EMBL" id="MBC2960046.1"/>
    </source>
</evidence>
<name>A0ABR6U6J1_9ACTN</name>
<evidence type="ECO:0000256" key="3">
    <source>
        <dbReference type="ARBA" id="ARBA00022692"/>
    </source>
</evidence>
<feature type="transmembrane region" description="Helical" evidence="6">
    <location>
        <begin position="256"/>
        <end position="277"/>
    </location>
</feature>
<evidence type="ECO:0000256" key="1">
    <source>
        <dbReference type="ARBA" id="ARBA00004651"/>
    </source>
</evidence>
<comment type="caution">
    <text evidence="8">The sequence shown here is derived from an EMBL/GenBank/DDBJ whole genome shotgun (WGS) entry which is preliminary data.</text>
</comment>
<feature type="transmembrane region" description="Helical" evidence="6">
    <location>
        <begin position="414"/>
        <end position="435"/>
    </location>
</feature>
<evidence type="ECO:0000256" key="2">
    <source>
        <dbReference type="ARBA" id="ARBA00022448"/>
    </source>
</evidence>
<feature type="transmembrane region" description="Helical" evidence="6">
    <location>
        <begin position="133"/>
        <end position="152"/>
    </location>
</feature>
<feature type="transmembrane region" description="Helical" evidence="6">
    <location>
        <begin position="217"/>
        <end position="235"/>
    </location>
</feature>
<dbReference type="InterPro" id="IPR011701">
    <property type="entry name" value="MFS"/>
</dbReference>
<feature type="transmembrane region" description="Helical" evidence="6">
    <location>
        <begin position="37"/>
        <end position="64"/>
    </location>
</feature>
<dbReference type="PANTHER" id="PTHR42718">
    <property type="entry name" value="MAJOR FACILITATOR SUPERFAMILY MULTIDRUG TRANSPORTER MFSC"/>
    <property type="match status" value="1"/>
</dbReference>
<dbReference type="EMBL" id="JACMYC010000003">
    <property type="protein sequence ID" value="MBC2960046.1"/>
    <property type="molecule type" value="Genomic_DNA"/>
</dbReference>
<dbReference type="Proteomes" id="UP000604001">
    <property type="component" value="Unassembled WGS sequence"/>
</dbReference>
<feature type="transmembrane region" description="Helical" evidence="6">
    <location>
        <begin position="9"/>
        <end position="31"/>
    </location>
</feature>
<evidence type="ECO:0000256" key="5">
    <source>
        <dbReference type="ARBA" id="ARBA00023136"/>
    </source>
</evidence>
<feature type="transmembrane region" description="Helical" evidence="6">
    <location>
        <begin position="387"/>
        <end position="408"/>
    </location>
</feature>
<feature type="transmembrane region" description="Helical" evidence="6">
    <location>
        <begin position="346"/>
        <end position="366"/>
    </location>
</feature>
<dbReference type="Gene3D" id="1.20.1250.20">
    <property type="entry name" value="MFS general substrate transporter like domains"/>
    <property type="match status" value="1"/>
</dbReference>
<gene>
    <name evidence="8" type="ORF">H7344_07030</name>
</gene>
<proteinExistence type="predicted"/>
<keyword evidence="2" id="KW-0813">Transport</keyword>
<dbReference type="InterPro" id="IPR020846">
    <property type="entry name" value="MFS_dom"/>
</dbReference>
<feature type="transmembrane region" description="Helical" evidence="6">
    <location>
        <begin position="100"/>
        <end position="121"/>
    </location>
</feature>
<protein>
    <submittedName>
        <fullName evidence="8">MFS transporter</fullName>
    </submittedName>
</protein>
<accession>A0ABR6U6J1</accession>
<dbReference type="Pfam" id="PF07690">
    <property type="entry name" value="MFS_1"/>
    <property type="match status" value="1"/>
</dbReference>
<dbReference type="PRINTS" id="PR01036">
    <property type="entry name" value="TCRTETB"/>
</dbReference>
<feature type="transmembrane region" description="Helical" evidence="6">
    <location>
        <begin position="76"/>
        <end position="94"/>
    </location>
</feature>
<dbReference type="PANTHER" id="PTHR42718:SF9">
    <property type="entry name" value="MAJOR FACILITATOR SUPERFAMILY MULTIDRUG TRANSPORTER MFSC"/>
    <property type="match status" value="1"/>
</dbReference>
<feature type="transmembrane region" description="Helical" evidence="6">
    <location>
        <begin position="191"/>
        <end position="211"/>
    </location>
</feature>
<evidence type="ECO:0000256" key="4">
    <source>
        <dbReference type="ARBA" id="ARBA00022989"/>
    </source>
</evidence>
<evidence type="ECO:0000313" key="9">
    <source>
        <dbReference type="Proteomes" id="UP000604001"/>
    </source>
</evidence>
<keyword evidence="3 6" id="KW-0812">Transmembrane</keyword>
<feature type="domain" description="Major facilitator superfamily (MFS) profile" evidence="7">
    <location>
        <begin position="7"/>
        <end position="439"/>
    </location>
</feature>